<reference evidence="3 4" key="1">
    <citation type="submission" date="2016-07" db="EMBL/GenBank/DDBJ databases">
        <authorList>
            <person name="Lefevre C.T."/>
        </authorList>
    </citation>
    <scope>NUCLEOTIDE SEQUENCE [LARGE SCALE GENOMIC DNA]</scope>
    <source>
        <strain evidence="3">PR1</strain>
    </source>
</reference>
<evidence type="ECO:0000313" key="3">
    <source>
        <dbReference type="EMBL" id="SCA57074.1"/>
    </source>
</evidence>
<dbReference type="NCBIfam" id="TIGR00229">
    <property type="entry name" value="sensory_box"/>
    <property type="match status" value="2"/>
</dbReference>
<protein>
    <recommendedName>
        <fullName evidence="5">PAS domain S-box protein</fullName>
    </recommendedName>
</protein>
<sequence length="521" mass="58615">MNVQNDKKNENEQWLLALLESAPDATLIVDLKGIIHFANKQMESVFGYKNEELIGENVDMLVPQAIRAHHPKMRESFNQTSSVREMGADIVLEGERKGGSTFPIEVSLSPIETDKGKFIATAIRDVTKRRQAEQKIIERERWFRSLLESTPDATLIVDHNGEIQLANRQAEVLFGYSKEEFMGANVDMLVPSSMREHHHKKRESFHQKTAVREMGSGLELEGERKDGTTFPIEVSLSPIEAENGHHVCASIRDITERRLAEKQLNDAYNVIKSSINYAARIQRATLPDHTTLEEGFSEHFVLWEPRDTVGGDFYWNKNWGDGFLLALGDCTGHGVPGAFMTLLSTGALEQALIKCPEGDLSYLAHKTHQLLQATLGQDKSAKGESDDGVEIGICYFSQSKQTLSFVGAHFPIYEGYEGEINEIKSTKQAMGYRHVPSNQQYIVHEIPLKKGANYYLTTDGLIDQIGGPKRVSFGRKRFKALLKDTLHLPLQDQKKQISALLKDYQGDEKRRDDVSVIGFSI</sequence>
<dbReference type="SMART" id="SM00091">
    <property type="entry name" value="PAS"/>
    <property type="match status" value="2"/>
</dbReference>
<evidence type="ECO:0008006" key="5">
    <source>
        <dbReference type="Google" id="ProtNLM"/>
    </source>
</evidence>
<dbReference type="InterPro" id="IPR000700">
    <property type="entry name" value="PAS-assoc_C"/>
</dbReference>
<feature type="domain" description="PAC" evidence="2">
    <location>
        <begin position="86"/>
        <end position="138"/>
    </location>
</feature>
<dbReference type="Pfam" id="PF07228">
    <property type="entry name" value="SpoIIE"/>
    <property type="match status" value="1"/>
</dbReference>
<dbReference type="AlphaFoldDB" id="A0A1C3RIP0"/>
<proteinExistence type="predicted"/>
<dbReference type="SMART" id="SM00331">
    <property type="entry name" value="PP2C_SIG"/>
    <property type="match status" value="1"/>
</dbReference>
<dbReference type="InterPro" id="IPR001610">
    <property type="entry name" value="PAC"/>
</dbReference>
<dbReference type="Gene3D" id="3.30.450.20">
    <property type="entry name" value="PAS domain"/>
    <property type="match status" value="2"/>
</dbReference>
<dbReference type="InterPro" id="IPR000014">
    <property type="entry name" value="PAS"/>
</dbReference>
<accession>A0A1C3RIP0</accession>
<name>A0A1C3RIP0_9PROT</name>
<evidence type="ECO:0000313" key="4">
    <source>
        <dbReference type="Proteomes" id="UP000231658"/>
    </source>
</evidence>
<feature type="domain" description="PAS" evidence="1">
    <location>
        <begin position="11"/>
        <end position="80"/>
    </location>
</feature>
<evidence type="ECO:0000259" key="1">
    <source>
        <dbReference type="PROSITE" id="PS50112"/>
    </source>
</evidence>
<dbReference type="InterPro" id="IPR036457">
    <property type="entry name" value="PPM-type-like_dom_sf"/>
</dbReference>
<dbReference type="EMBL" id="FLYE01000034">
    <property type="protein sequence ID" value="SCA57074.1"/>
    <property type="molecule type" value="Genomic_DNA"/>
</dbReference>
<dbReference type="SMART" id="SM00086">
    <property type="entry name" value="PAC"/>
    <property type="match status" value="2"/>
</dbReference>
<dbReference type="Pfam" id="PF13426">
    <property type="entry name" value="PAS_9"/>
    <property type="match status" value="2"/>
</dbReference>
<dbReference type="GO" id="GO:0006355">
    <property type="term" value="P:regulation of DNA-templated transcription"/>
    <property type="evidence" value="ECO:0007669"/>
    <property type="project" value="InterPro"/>
</dbReference>
<dbReference type="InterPro" id="IPR001932">
    <property type="entry name" value="PPM-type_phosphatase-like_dom"/>
</dbReference>
<dbReference type="SUPFAM" id="SSF55785">
    <property type="entry name" value="PYP-like sensor domain (PAS domain)"/>
    <property type="match status" value="2"/>
</dbReference>
<dbReference type="Proteomes" id="UP000231658">
    <property type="component" value="Unassembled WGS sequence"/>
</dbReference>
<dbReference type="Gene3D" id="3.60.40.10">
    <property type="entry name" value="PPM-type phosphatase domain"/>
    <property type="match status" value="1"/>
</dbReference>
<dbReference type="PANTHER" id="PTHR44757">
    <property type="entry name" value="DIGUANYLATE CYCLASE DGCP"/>
    <property type="match status" value="1"/>
</dbReference>
<dbReference type="OrthoDB" id="341208at2"/>
<dbReference type="InterPro" id="IPR035965">
    <property type="entry name" value="PAS-like_dom_sf"/>
</dbReference>
<dbReference type="PROSITE" id="PS50113">
    <property type="entry name" value="PAC"/>
    <property type="match status" value="2"/>
</dbReference>
<dbReference type="PROSITE" id="PS50112">
    <property type="entry name" value="PAS"/>
    <property type="match status" value="2"/>
</dbReference>
<feature type="domain" description="PAS" evidence="1">
    <location>
        <begin position="139"/>
        <end position="208"/>
    </location>
</feature>
<gene>
    <name evidence="3" type="ORF">MTBPR1_40097</name>
</gene>
<dbReference type="PANTHER" id="PTHR44757:SF2">
    <property type="entry name" value="BIOFILM ARCHITECTURE MAINTENANCE PROTEIN MBAA"/>
    <property type="match status" value="1"/>
</dbReference>
<dbReference type="RefSeq" id="WP_069189133.1">
    <property type="nucleotide sequence ID" value="NZ_FLYE01000034.1"/>
</dbReference>
<dbReference type="InterPro" id="IPR052155">
    <property type="entry name" value="Biofilm_reg_signaling"/>
</dbReference>
<feature type="domain" description="PAC" evidence="2">
    <location>
        <begin position="216"/>
        <end position="266"/>
    </location>
</feature>
<dbReference type="STRING" id="1867952.MTBPR1_40097"/>
<dbReference type="CDD" id="cd00130">
    <property type="entry name" value="PAS"/>
    <property type="match status" value="2"/>
</dbReference>
<organism evidence="3 4">
    <name type="scientific">Candidatus Terasakiella magnetica</name>
    <dbReference type="NCBI Taxonomy" id="1867952"/>
    <lineage>
        <taxon>Bacteria</taxon>
        <taxon>Pseudomonadati</taxon>
        <taxon>Pseudomonadota</taxon>
        <taxon>Alphaproteobacteria</taxon>
        <taxon>Rhodospirillales</taxon>
        <taxon>Terasakiellaceae</taxon>
        <taxon>Terasakiella</taxon>
    </lineage>
</organism>
<keyword evidence="4" id="KW-1185">Reference proteome</keyword>
<evidence type="ECO:0000259" key="2">
    <source>
        <dbReference type="PROSITE" id="PS50113"/>
    </source>
</evidence>